<dbReference type="Pfam" id="PF12666">
    <property type="entry name" value="PrgI"/>
    <property type="match status" value="1"/>
</dbReference>
<feature type="compositionally biased region" description="Polar residues" evidence="1">
    <location>
        <begin position="310"/>
        <end position="321"/>
    </location>
</feature>
<feature type="transmembrane region" description="Helical" evidence="2">
    <location>
        <begin position="25"/>
        <end position="48"/>
    </location>
</feature>
<evidence type="ECO:0000256" key="1">
    <source>
        <dbReference type="SAM" id="MobiDB-lite"/>
    </source>
</evidence>
<evidence type="ECO:0000313" key="4">
    <source>
        <dbReference type="Proteomes" id="UP000680866"/>
    </source>
</evidence>
<dbReference type="Proteomes" id="UP000680866">
    <property type="component" value="Chromosome"/>
</dbReference>
<keyword evidence="2" id="KW-0472">Membrane</keyword>
<reference evidence="3" key="1">
    <citation type="submission" date="2020-08" db="EMBL/GenBank/DDBJ databases">
        <title>Whole genome shotgun sequence of Polymorphospora rubra NBRC 101157.</title>
        <authorList>
            <person name="Komaki H."/>
            <person name="Tamura T."/>
        </authorList>
    </citation>
    <scope>NUCLEOTIDE SEQUENCE</scope>
    <source>
        <strain evidence="3">NBRC 101157</strain>
    </source>
</reference>
<feature type="region of interest" description="Disordered" evidence="1">
    <location>
        <begin position="290"/>
        <end position="321"/>
    </location>
</feature>
<dbReference type="EMBL" id="AP023359">
    <property type="protein sequence ID" value="BCJ65682.1"/>
    <property type="molecule type" value="Genomic_DNA"/>
</dbReference>
<evidence type="ECO:0000313" key="3">
    <source>
        <dbReference type="EMBL" id="BCJ65682.1"/>
    </source>
</evidence>
<dbReference type="KEGG" id="pry:Prubr_27030"/>
<organism evidence="3 4">
    <name type="scientific">Polymorphospora rubra</name>
    <dbReference type="NCBI Taxonomy" id="338584"/>
    <lineage>
        <taxon>Bacteria</taxon>
        <taxon>Bacillati</taxon>
        <taxon>Actinomycetota</taxon>
        <taxon>Actinomycetes</taxon>
        <taxon>Micromonosporales</taxon>
        <taxon>Micromonosporaceae</taxon>
        <taxon>Polymorphospora</taxon>
    </lineage>
</organism>
<evidence type="ECO:0008006" key="5">
    <source>
        <dbReference type="Google" id="ProtNLM"/>
    </source>
</evidence>
<keyword evidence="2" id="KW-0812">Transmembrane</keyword>
<dbReference type="AlphaFoldDB" id="A0A810MX79"/>
<keyword evidence="2" id="KW-1133">Transmembrane helix</keyword>
<proteinExistence type="predicted"/>
<evidence type="ECO:0000256" key="2">
    <source>
        <dbReference type="SAM" id="Phobius"/>
    </source>
</evidence>
<name>A0A810MX79_9ACTN</name>
<feature type="transmembrane region" description="Helical" evidence="2">
    <location>
        <begin position="54"/>
        <end position="76"/>
    </location>
</feature>
<gene>
    <name evidence="3" type="ORF">Prubr_27030</name>
</gene>
<keyword evidence="4" id="KW-1185">Reference proteome</keyword>
<sequence>MTRPEPDEPSSRARMAADVDAPDKVAYGLTFHQLAIVAAGALCFYGVWRTLHDVVPAPLLVGAGVVFGGLVTGLALGRRDGLSLDTWLLHAIRHTRGPRSLSTAGPASGQGLPDWVEPPKAGRMPLPAPLRLPADAIDDDGQIALGGVRAAIVGTTTVNLALRTPAEQAALIDGFGRWLNSLATPTQVVVSAQPVDLASHSRTLAAASDALPHPRLREACADHAEFLADLAARRDPLRRQVLVVTRTATGEQGGHAALRRADDTVRALSGLGVSPQVLDGPAVTAALTSAADPYRPPRPGGLAPPDAVITTASQMRRTTNR</sequence>
<protein>
    <recommendedName>
        <fullName evidence="5">PrgI family protein</fullName>
    </recommendedName>
</protein>
<dbReference type="InterPro" id="IPR024414">
    <property type="entry name" value="Uncharacterised_PrgI"/>
</dbReference>
<accession>A0A810MX79</accession>